<dbReference type="EMBL" id="DUZY01000003">
    <property type="protein sequence ID" value="DAD32824.1"/>
    <property type="molecule type" value="Genomic_DNA"/>
</dbReference>
<dbReference type="AlphaFoldDB" id="A0A822YF70"/>
<name>A0A822YF70_NELNU</name>
<proteinExistence type="predicted"/>
<organism evidence="1 2">
    <name type="scientific">Nelumbo nucifera</name>
    <name type="common">Sacred lotus</name>
    <dbReference type="NCBI Taxonomy" id="4432"/>
    <lineage>
        <taxon>Eukaryota</taxon>
        <taxon>Viridiplantae</taxon>
        <taxon>Streptophyta</taxon>
        <taxon>Embryophyta</taxon>
        <taxon>Tracheophyta</taxon>
        <taxon>Spermatophyta</taxon>
        <taxon>Magnoliopsida</taxon>
        <taxon>Proteales</taxon>
        <taxon>Nelumbonaceae</taxon>
        <taxon>Nelumbo</taxon>
    </lineage>
</organism>
<gene>
    <name evidence="1" type="ORF">HUJ06_011675</name>
</gene>
<protein>
    <submittedName>
        <fullName evidence="1">Uncharacterized protein</fullName>
    </submittedName>
</protein>
<comment type="caution">
    <text evidence="1">The sequence shown here is derived from an EMBL/GenBank/DDBJ whole genome shotgun (WGS) entry which is preliminary data.</text>
</comment>
<evidence type="ECO:0000313" key="2">
    <source>
        <dbReference type="Proteomes" id="UP000607653"/>
    </source>
</evidence>
<evidence type="ECO:0000313" key="1">
    <source>
        <dbReference type="EMBL" id="DAD32824.1"/>
    </source>
</evidence>
<dbReference type="Proteomes" id="UP000607653">
    <property type="component" value="Unassembled WGS sequence"/>
</dbReference>
<accession>A0A822YF70</accession>
<sequence>MFGLGLHRKSQRKEKEYAFFLYLSSCSGLEIQTLLGN</sequence>
<keyword evidence="2" id="KW-1185">Reference proteome</keyword>
<reference evidence="1 2" key="1">
    <citation type="journal article" date="2020" name="Mol. Biol. Evol.">
        <title>Distinct Expression and Methylation Patterns for Genes with Different Fates following a Single Whole-Genome Duplication in Flowering Plants.</title>
        <authorList>
            <person name="Shi T."/>
            <person name="Rahmani R.S."/>
            <person name="Gugger P.F."/>
            <person name="Wang M."/>
            <person name="Li H."/>
            <person name="Zhang Y."/>
            <person name="Li Z."/>
            <person name="Wang Q."/>
            <person name="Van de Peer Y."/>
            <person name="Marchal K."/>
            <person name="Chen J."/>
        </authorList>
    </citation>
    <scope>NUCLEOTIDE SEQUENCE [LARGE SCALE GENOMIC DNA]</scope>
    <source>
        <tissue evidence="1">Leaf</tissue>
    </source>
</reference>